<organism evidence="1 2">
    <name type="scientific">Paramecium sonneborni</name>
    <dbReference type="NCBI Taxonomy" id="65129"/>
    <lineage>
        <taxon>Eukaryota</taxon>
        <taxon>Sar</taxon>
        <taxon>Alveolata</taxon>
        <taxon>Ciliophora</taxon>
        <taxon>Intramacronucleata</taxon>
        <taxon>Oligohymenophorea</taxon>
        <taxon>Peniculida</taxon>
        <taxon>Parameciidae</taxon>
        <taxon>Paramecium</taxon>
    </lineage>
</organism>
<name>A0A8S1P1Y3_9CILI</name>
<evidence type="ECO:0000313" key="2">
    <source>
        <dbReference type="Proteomes" id="UP000692954"/>
    </source>
</evidence>
<reference evidence="1" key="1">
    <citation type="submission" date="2021-01" db="EMBL/GenBank/DDBJ databases">
        <authorList>
            <consortium name="Genoscope - CEA"/>
            <person name="William W."/>
        </authorList>
    </citation>
    <scope>NUCLEOTIDE SEQUENCE</scope>
</reference>
<keyword evidence="2" id="KW-1185">Reference proteome</keyword>
<comment type="caution">
    <text evidence="1">The sequence shown here is derived from an EMBL/GenBank/DDBJ whole genome shotgun (WGS) entry which is preliminary data.</text>
</comment>
<evidence type="ECO:0000313" key="1">
    <source>
        <dbReference type="EMBL" id="CAD8097296.1"/>
    </source>
</evidence>
<dbReference type="AlphaFoldDB" id="A0A8S1P1Y3"/>
<gene>
    <name evidence="1" type="ORF">PSON_ATCC_30995.1.T0680071</name>
</gene>
<sequence length="72" mass="8797">MYSYDLDQDNISQESKCKIVEIFYDLEEDGILKFDDLKQRRSASLENYLDLIIKTRNERLYQLREFLKIQNQ</sequence>
<dbReference type="EMBL" id="CAJJDN010000068">
    <property type="protein sequence ID" value="CAD8097296.1"/>
    <property type="molecule type" value="Genomic_DNA"/>
</dbReference>
<protein>
    <submittedName>
        <fullName evidence="1">Uncharacterized protein</fullName>
    </submittedName>
</protein>
<proteinExistence type="predicted"/>
<dbReference type="Proteomes" id="UP000692954">
    <property type="component" value="Unassembled WGS sequence"/>
</dbReference>
<accession>A0A8S1P1Y3</accession>